<dbReference type="NCBIfam" id="TIGR02432">
    <property type="entry name" value="lysidine_TilS_N"/>
    <property type="match status" value="1"/>
</dbReference>
<accession>A0AAI8FDS6</accession>
<feature type="domain" description="tRNA(Ile)-lysidine/2-thiocytidine synthase N-terminal" evidence="7">
    <location>
        <begin position="11"/>
        <end position="184"/>
    </location>
</feature>
<dbReference type="KEGG" id="mhs:MOS_605"/>
<dbReference type="GO" id="GO:0005524">
    <property type="term" value="F:ATP binding"/>
    <property type="evidence" value="ECO:0007669"/>
    <property type="project" value="UniProtKB-UniRule"/>
</dbReference>
<comment type="subcellular location">
    <subcellularLocation>
        <location evidence="6">Cytoplasm</location>
    </subcellularLocation>
</comment>
<dbReference type="GO" id="GO:0032267">
    <property type="term" value="F:tRNA(Ile)-lysidine synthase activity"/>
    <property type="evidence" value="ECO:0007669"/>
    <property type="project" value="UniProtKB-EC"/>
</dbReference>
<evidence type="ECO:0000259" key="7">
    <source>
        <dbReference type="Pfam" id="PF01171"/>
    </source>
</evidence>
<proteinExistence type="inferred from homology"/>
<dbReference type="AlphaFoldDB" id="A0AAI8FDS6"/>
<dbReference type="InterPro" id="IPR012094">
    <property type="entry name" value="tRNA_Ile_lys_synt"/>
</dbReference>
<keyword evidence="1 6" id="KW-0436">Ligase</keyword>
<protein>
    <recommendedName>
        <fullName evidence="6">tRNA(Ile)-lysidine synthase</fullName>
        <ecNumber evidence="6">6.3.4.19</ecNumber>
    </recommendedName>
    <alternativeName>
        <fullName evidence="6">tRNA(Ile)-2-lysyl-cytidine synthase</fullName>
    </alternativeName>
    <alternativeName>
        <fullName evidence="6">tRNA(Ile)-lysidine synthetase</fullName>
    </alternativeName>
</protein>
<keyword evidence="3 6" id="KW-0547">Nucleotide-binding</keyword>
<reference evidence="8 9" key="1">
    <citation type="journal article" date="2013" name="Genome Announc.">
        <title>Complete Genome Sequence of Mycoplasma hyorhinis Strain SK76.</title>
        <authorList>
            <person name="Goodison S."/>
            <person name="Urquidi V."/>
            <person name="Kumar D."/>
            <person name="Reyes L."/>
            <person name="Rosser C.J."/>
        </authorList>
    </citation>
    <scope>NUCLEOTIDE SEQUENCE [LARGE SCALE GENOMIC DNA]</scope>
    <source>
        <strain evidence="8 9">SK76</strain>
    </source>
</reference>
<dbReference type="RefSeq" id="WP_013302353.1">
    <property type="nucleotide sequence ID" value="NC_019552.1"/>
</dbReference>
<dbReference type="GO" id="GO:0006400">
    <property type="term" value="P:tRNA modification"/>
    <property type="evidence" value="ECO:0007669"/>
    <property type="project" value="UniProtKB-UniRule"/>
</dbReference>
<dbReference type="InterPro" id="IPR011063">
    <property type="entry name" value="TilS/TtcA_N"/>
</dbReference>
<dbReference type="Gene3D" id="3.40.50.620">
    <property type="entry name" value="HUPs"/>
    <property type="match status" value="1"/>
</dbReference>
<name>A0AAI8FDS6_MESHY</name>
<gene>
    <name evidence="6" type="primary">tilS</name>
    <name evidence="8" type="ORF">MOS_605</name>
</gene>
<dbReference type="GO" id="GO:0005737">
    <property type="term" value="C:cytoplasm"/>
    <property type="evidence" value="ECO:0007669"/>
    <property type="project" value="UniProtKB-SubCell"/>
</dbReference>
<organism evidence="8 9">
    <name type="scientific">Mesomycoplasma hyorhinis SK76</name>
    <dbReference type="NCBI Taxonomy" id="1118964"/>
    <lineage>
        <taxon>Bacteria</taxon>
        <taxon>Bacillati</taxon>
        <taxon>Mycoplasmatota</taxon>
        <taxon>Mycoplasmoidales</taxon>
        <taxon>Metamycoplasmataceae</taxon>
        <taxon>Mesomycoplasma</taxon>
    </lineage>
</organism>
<dbReference type="Proteomes" id="UP000009399">
    <property type="component" value="Chromosome"/>
</dbReference>
<evidence type="ECO:0000313" key="8">
    <source>
        <dbReference type="EMBL" id="AFX74515.1"/>
    </source>
</evidence>
<evidence type="ECO:0000313" key="9">
    <source>
        <dbReference type="Proteomes" id="UP000009399"/>
    </source>
</evidence>
<dbReference type="EMBL" id="CP003914">
    <property type="protein sequence ID" value="AFX74515.1"/>
    <property type="molecule type" value="Genomic_DNA"/>
</dbReference>
<comment type="similarity">
    <text evidence="6">Belongs to the tRNA(Ile)-lysidine synthase family.</text>
</comment>
<comment type="catalytic activity">
    <reaction evidence="5 6">
        <text>cytidine(34) in tRNA(Ile2) + L-lysine + ATP = lysidine(34) in tRNA(Ile2) + AMP + diphosphate + H(+)</text>
        <dbReference type="Rhea" id="RHEA:43744"/>
        <dbReference type="Rhea" id="RHEA-COMP:10625"/>
        <dbReference type="Rhea" id="RHEA-COMP:10670"/>
        <dbReference type="ChEBI" id="CHEBI:15378"/>
        <dbReference type="ChEBI" id="CHEBI:30616"/>
        <dbReference type="ChEBI" id="CHEBI:32551"/>
        <dbReference type="ChEBI" id="CHEBI:33019"/>
        <dbReference type="ChEBI" id="CHEBI:82748"/>
        <dbReference type="ChEBI" id="CHEBI:83665"/>
        <dbReference type="ChEBI" id="CHEBI:456215"/>
        <dbReference type="EC" id="6.3.4.19"/>
    </reaction>
</comment>
<dbReference type="GeneID" id="93248699"/>
<sequence>MLNKINKKITLLAVSGGPDSMFLLNKLKNKNIVAAHVNYHLRADSNVDQQIVEKFCQKHKIKLEILSSEKKYEDYQNIQHQARLIRYHFFSQIYKKYNCKQLIIAHQKDDFIETVFLQKMKKKEVNYWGIKKKNFLYNMNITRIFLFKYFKEEIINLLNKKNIHFAIDSSNSKDIYQRNKIRHKLATKSKIWKNLFILKYRFLNIIKIIKFIRINFLLSKWEKSNFDISFFEKMKQKSQILYFFIHKYYFDINITKDKLKSIESFLLAKERSGRYLLKKDVFLVKKQYRIIL</sequence>
<dbReference type="Gene3D" id="1.10.10.1360">
    <property type="entry name" value="tRNA (Ile)-lysidine synthase"/>
    <property type="match status" value="1"/>
</dbReference>
<keyword evidence="6" id="KW-0963">Cytoplasm</keyword>
<dbReference type="SUPFAM" id="SSF52402">
    <property type="entry name" value="Adenine nucleotide alpha hydrolases-like"/>
    <property type="match status" value="1"/>
</dbReference>
<dbReference type="PANTHER" id="PTHR43033:SF1">
    <property type="entry name" value="TRNA(ILE)-LYSIDINE SYNTHASE-RELATED"/>
    <property type="match status" value="1"/>
</dbReference>
<evidence type="ECO:0000256" key="2">
    <source>
        <dbReference type="ARBA" id="ARBA00022694"/>
    </source>
</evidence>
<keyword evidence="2 6" id="KW-0819">tRNA processing</keyword>
<dbReference type="InterPro" id="IPR014729">
    <property type="entry name" value="Rossmann-like_a/b/a_fold"/>
</dbReference>
<keyword evidence="4 6" id="KW-0067">ATP-binding</keyword>
<dbReference type="Pfam" id="PF01171">
    <property type="entry name" value="ATP_bind_3"/>
    <property type="match status" value="1"/>
</dbReference>
<comment type="function">
    <text evidence="6">Ligates lysine onto the cytidine present at position 34 of the AUA codon-specific tRNA(Ile) that contains the anticodon CAU, in an ATP-dependent manner. Cytidine is converted to lysidine, thus changing the amino acid specificity of the tRNA from methionine to isoleucine.</text>
</comment>
<comment type="domain">
    <text evidence="6">The N-terminal region contains the highly conserved SGGXDS motif, predicted to be a P-loop motif involved in ATP binding.</text>
</comment>
<evidence type="ECO:0000256" key="4">
    <source>
        <dbReference type="ARBA" id="ARBA00022840"/>
    </source>
</evidence>
<dbReference type="CDD" id="cd01992">
    <property type="entry name" value="TilS_N"/>
    <property type="match status" value="1"/>
</dbReference>
<feature type="binding site" evidence="6">
    <location>
        <begin position="15"/>
        <end position="20"/>
    </location>
    <ligand>
        <name>ATP</name>
        <dbReference type="ChEBI" id="CHEBI:30616"/>
    </ligand>
</feature>
<dbReference type="InterPro" id="IPR012795">
    <property type="entry name" value="tRNA_Ile_lys_synt_N"/>
</dbReference>
<evidence type="ECO:0000256" key="6">
    <source>
        <dbReference type="HAMAP-Rule" id="MF_01161"/>
    </source>
</evidence>
<evidence type="ECO:0000256" key="1">
    <source>
        <dbReference type="ARBA" id="ARBA00022598"/>
    </source>
</evidence>
<evidence type="ECO:0000256" key="3">
    <source>
        <dbReference type="ARBA" id="ARBA00022741"/>
    </source>
</evidence>
<evidence type="ECO:0000256" key="5">
    <source>
        <dbReference type="ARBA" id="ARBA00048539"/>
    </source>
</evidence>
<dbReference type="PANTHER" id="PTHR43033">
    <property type="entry name" value="TRNA(ILE)-LYSIDINE SYNTHASE-RELATED"/>
    <property type="match status" value="1"/>
</dbReference>
<dbReference type="EC" id="6.3.4.19" evidence="6"/>
<dbReference type="HAMAP" id="MF_01161">
    <property type="entry name" value="tRNA_Ile_lys_synt"/>
    <property type="match status" value="1"/>
</dbReference>